<evidence type="ECO:0000313" key="2">
    <source>
        <dbReference type="Proteomes" id="UP000325577"/>
    </source>
</evidence>
<dbReference type="OrthoDB" id="1931512at2759"/>
<protein>
    <submittedName>
        <fullName evidence="1">Uncharacterized protein</fullName>
    </submittedName>
</protein>
<organism evidence="1 2">
    <name type="scientific">Nyssa sinensis</name>
    <dbReference type="NCBI Taxonomy" id="561372"/>
    <lineage>
        <taxon>Eukaryota</taxon>
        <taxon>Viridiplantae</taxon>
        <taxon>Streptophyta</taxon>
        <taxon>Embryophyta</taxon>
        <taxon>Tracheophyta</taxon>
        <taxon>Spermatophyta</taxon>
        <taxon>Magnoliopsida</taxon>
        <taxon>eudicotyledons</taxon>
        <taxon>Gunneridae</taxon>
        <taxon>Pentapetalae</taxon>
        <taxon>asterids</taxon>
        <taxon>Cornales</taxon>
        <taxon>Nyssaceae</taxon>
        <taxon>Nyssa</taxon>
    </lineage>
</organism>
<name>A0A5J5ANF4_9ASTE</name>
<proteinExistence type="predicted"/>
<evidence type="ECO:0000313" key="1">
    <source>
        <dbReference type="EMBL" id="KAA8531748.1"/>
    </source>
</evidence>
<accession>A0A5J5ANF4</accession>
<dbReference type="AlphaFoldDB" id="A0A5J5ANF4"/>
<gene>
    <name evidence="1" type="ORF">F0562_006535</name>
</gene>
<dbReference type="EMBL" id="CM018043">
    <property type="protein sequence ID" value="KAA8531748.1"/>
    <property type="molecule type" value="Genomic_DNA"/>
</dbReference>
<keyword evidence="2" id="KW-1185">Reference proteome</keyword>
<reference evidence="1 2" key="1">
    <citation type="submission" date="2019-09" db="EMBL/GenBank/DDBJ databases">
        <title>A chromosome-level genome assembly of the Chinese tupelo Nyssa sinensis.</title>
        <authorList>
            <person name="Yang X."/>
            <person name="Kang M."/>
            <person name="Yang Y."/>
            <person name="Xiong H."/>
            <person name="Wang M."/>
            <person name="Zhang Z."/>
            <person name="Wang Z."/>
            <person name="Wu H."/>
            <person name="Ma T."/>
            <person name="Liu J."/>
            <person name="Xi Z."/>
        </authorList>
    </citation>
    <scope>NUCLEOTIDE SEQUENCE [LARGE SCALE GENOMIC DNA]</scope>
    <source>
        <strain evidence="1">J267</strain>
        <tissue evidence="1">Leaf</tissue>
    </source>
</reference>
<sequence>MEHTEIRCFSVNRDDHHISMHERNHMTGKMWFHRINGLRHYCTSSFVDLKMSLVTYAECQLQYRLGNCLGIDIAPHENGEPEKSSITRDIPGNTQSSSIFMELQEADNISKAAYKELMSHDNCCGSKDLGCIYSCTSWHNTKLLYALQWDPDSGSWRKIHIEPTFPIYLKFEEVKYKIVAKGEKNHTEKCILQGITGSVHPGEVLALMGP</sequence>
<dbReference type="Proteomes" id="UP000325577">
    <property type="component" value="Linkage Group LG2"/>
</dbReference>